<proteinExistence type="predicted"/>
<dbReference type="Proteomes" id="UP000298663">
    <property type="component" value="Unassembled WGS sequence"/>
</dbReference>
<protein>
    <submittedName>
        <fullName evidence="1">Uncharacterized protein</fullName>
    </submittedName>
</protein>
<reference evidence="1 2" key="2">
    <citation type="journal article" date="2019" name="G3 (Bethesda)">
        <title>Hybrid Assembly of the Genome of the Entomopathogenic Nematode Steinernema carpocapsae Identifies the X-Chromosome.</title>
        <authorList>
            <person name="Serra L."/>
            <person name="Macchietto M."/>
            <person name="Macias-Munoz A."/>
            <person name="McGill C.J."/>
            <person name="Rodriguez I.M."/>
            <person name="Rodriguez B."/>
            <person name="Murad R."/>
            <person name="Mortazavi A."/>
        </authorList>
    </citation>
    <scope>NUCLEOTIDE SEQUENCE [LARGE SCALE GENOMIC DNA]</scope>
    <source>
        <strain evidence="1 2">ALL</strain>
    </source>
</reference>
<gene>
    <name evidence="1" type="ORF">L596_012277</name>
</gene>
<evidence type="ECO:0000313" key="2">
    <source>
        <dbReference type="Proteomes" id="UP000298663"/>
    </source>
</evidence>
<dbReference type="EMBL" id="AZBU02000003">
    <property type="protein sequence ID" value="TKR87954.1"/>
    <property type="molecule type" value="Genomic_DNA"/>
</dbReference>
<organism evidence="1 2">
    <name type="scientific">Steinernema carpocapsae</name>
    <name type="common">Entomopathogenic nematode</name>
    <dbReference type="NCBI Taxonomy" id="34508"/>
    <lineage>
        <taxon>Eukaryota</taxon>
        <taxon>Metazoa</taxon>
        <taxon>Ecdysozoa</taxon>
        <taxon>Nematoda</taxon>
        <taxon>Chromadorea</taxon>
        <taxon>Rhabditida</taxon>
        <taxon>Tylenchina</taxon>
        <taxon>Panagrolaimomorpha</taxon>
        <taxon>Strongyloidoidea</taxon>
        <taxon>Steinernematidae</taxon>
        <taxon>Steinernema</taxon>
    </lineage>
</organism>
<reference evidence="1 2" key="1">
    <citation type="journal article" date="2015" name="Genome Biol.">
        <title>Comparative genomics of Steinernema reveals deeply conserved gene regulatory networks.</title>
        <authorList>
            <person name="Dillman A.R."/>
            <person name="Macchietto M."/>
            <person name="Porter C.F."/>
            <person name="Rogers A."/>
            <person name="Williams B."/>
            <person name="Antoshechkin I."/>
            <person name="Lee M.M."/>
            <person name="Goodwin Z."/>
            <person name="Lu X."/>
            <person name="Lewis E.E."/>
            <person name="Goodrich-Blair H."/>
            <person name="Stock S.P."/>
            <person name="Adams B.J."/>
            <person name="Sternberg P.W."/>
            <person name="Mortazavi A."/>
        </authorList>
    </citation>
    <scope>NUCLEOTIDE SEQUENCE [LARGE SCALE GENOMIC DNA]</scope>
    <source>
        <strain evidence="1 2">ALL</strain>
    </source>
</reference>
<name>A0A4U5NXF5_STECR</name>
<evidence type="ECO:0000313" key="1">
    <source>
        <dbReference type="EMBL" id="TKR87954.1"/>
    </source>
</evidence>
<keyword evidence="2" id="KW-1185">Reference proteome</keyword>
<comment type="caution">
    <text evidence="1">The sequence shown here is derived from an EMBL/GenBank/DDBJ whole genome shotgun (WGS) entry which is preliminary data.</text>
</comment>
<sequence length="104" mass="11709">MAHYTTKSPSVNSLQLNTHPSVFISSISIPVPLPRAYATQIRAITVRSVCSRIIYPPLLQPSNLSRDAIENPRFCPAFSANNRKNIAFYLKSATVNESDRFRWS</sequence>
<dbReference type="AlphaFoldDB" id="A0A4U5NXF5"/>
<accession>A0A4U5NXF5</accession>